<gene>
    <name evidence="2" type="ORF">SAMN05421543_101336</name>
</gene>
<evidence type="ECO:0000313" key="3">
    <source>
        <dbReference type="Proteomes" id="UP000183508"/>
    </source>
</evidence>
<evidence type="ECO:0000256" key="1">
    <source>
        <dbReference type="SAM" id="MobiDB-lite"/>
    </source>
</evidence>
<dbReference type="RefSeq" id="WP_074948901.1">
    <property type="nucleotide sequence ID" value="NZ_FPBV01000001.1"/>
</dbReference>
<dbReference type="EMBL" id="FPBV01000001">
    <property type="protein sequence ID" value="SFU37247.1"/>
    <property type="molecule type" value="Genomic_DNA"/>
</dbReference>
<dbReference type="AlphaFoldDB" id="A0A1I7FM21"/>
<organism evidence="2 3">
    <name type="scientific">Alicyclobacillus macrosporangiidus</name>
    <dbReference type="NCBI Taxonomy" id="392015"/>
    <lineage>
        <taxon>Bacteria</taxon>
        <taxon>Bacillati</taxon>
        <taxon>Bacillota</taxon>
        <taxon>Bacilli</taxon>
        <taxon>Bacillales</taxon>
        <taxon>Alicyclobacillaceae</taxon>
        <taxon>Alicyclobacillus</taxon>
    </lineage>
</organism>
<name>A0A1I7FM21_9BACL</name>
<accession>A0A1I7FM21</accession>
<keyword evidence="3" id="KW-1185">Reference proteome</keyword>
<protein>
    <submittedName>
        <fullName evidence="2">Uncharacterized protein</fullName>
    </submittedName>
</protein>
<dbReference type="STRING" id="392015.SAMN05421543_101336"/>
<proteinExistence type="predicted"/>
<reference evidence="3" key="1">
    <citation type="submission" date="2016-10" db="EMBL/GenBank/DDBJ databases">
        <authorList>
            <person name="Varghese N."/>
        </authorList>
    </citation>
    <scope>NUCLEOTIDE SEQUENCE [LARGE SCALE GENOMIC DNA]</scope>
    <source>
        <strain evidence="3">DSM 17980</strain>
    </source>
</reference>
<feature type="region of interest" description="Disordered" evidence="1">
    <location>
        <begin position="1"/>
        <end position="63"/>
    </location>
</feature>
<sequence length="63" mass="6764">MDGGDPVPHTPQHNAFTESVVDAVDRMRDEGGIAPDIPHRESTLKERGVTGHPDGPDGQDDPH</sequence>
<feature type="compositionally biased region" description="Basic and acidic residues" evidence="1">
    <location>
        <begin position="23"/>
        <end position="49"/>
    </location>
</feature>
<evidence type="ECO:0000313" key="2">
    <source>
        <dbReference type="EMBL" id="SFU37247.1"/>
    </source>
</evidence>
<dbReference type="OrthoDB" id="2377085at2"/>
<dbReference type="Proteomes" id="UP000183508">
    <property type="component" value="Unassembled WGS sequence"/>
</dbReference>